<evidence type="ECO:0000313" key="4">
    <source>
        <dbReference type="Proteomes" id="UP000031408"/>
    </source>
</evidence>
<keyword evidence="2" id="KW-0812">Transmembrane</keyword>
<dbReference type="RefSeq" id="WP_039137491.1">
    <property type="nucleotide sequence ID" value="NZ_JSVC01000004.1"/>
</dbReference>
<keyword evidence="2" id="KW-0449">Lipoprotein</keyword>
<protein>
    <submittedName>
        <fullName evidence="3">RND transporter</fullName>
    </submittedName>
</protein>
<dbReference type="Proteomes" id="UP000031408">
    <property type="component" value="Unassembled WGS sequence"/>
</dbReference>
<dbReference type="Gene3D" id="2.20.200.10">
    <property type="entry name" value="Outer membrane efflux proteins (OEP)"/>
    <property type="match status" value="1"/>
</dbReference>
<name>A0A0C1IZC1_9BACT</name>
<comment type="caution">
    <text evidence="3">The sequence shown here is derived from an EMBL/GenBank/DDBJ whole genome shotgun (WGS) entry which is preliminary data.</text>
</comment>
<accession>A0A0C1IZC1</accession>
<organism evidence="3 4">
    <name type="scientific">Flavihumibacter solisilvae</name>
    <dbReference type="NCBI Taxonomy" id="1349421"/>
    <lineage>
        <taxon>Bacteria</taxon>
        <taxon>Pseudomonadati</taxon>
        <taxon>Bacteroidota</taxon>
        <taxon>Chitinophagia</taxon>
        <taxon>Chitinophagales</taxon>
        <taxon>Chitinophagaceae</taxon>
        <taxon>Flavihumibacter</taxon>
    </lineage>
</organism>
<dbReference type="InterPro" id="IPR010131">
    <property type="entry name" value="MdtP/NodT-like"/>
</dbReference>
<dbReference type="PANTHER" id="PTHR30203">
    <property type="entry name" value="OUTER MEMBRANE CATION EFFLUX PROTEIN"/>
    <property type="match status" value="1"/>
</dbReference>
<comment type="similarity">
    <text evidence="1 2">Belongs to the outer membrane factor (OMF) (TC 1.B.17) family.</text>
</comment>
<dbReference type="Pfam" id="PF02321">
    <property type="entry name" value="OEP"/>
    <property type="match status" value="2"/>
</dbReference>
<dbReference type="PANTHER" id="PTHR30203:SF33">
    <property type="entry name" value="BLR4455 PROTEIN"/>
    <property type="match status" value="1"/>
</dbReference>
<comment type="subcellular location">
    <subcellularLocation>
        <location evidence="2">Cell membrane</location>
        <topology evidence="2">Lipid-anchor</topology>
    </subcellularLocation>
</comment>
<dbReference type="STRING" id="1349421.OI18_04280"/>
<dbReference type="SUPFAM" id="SSF56954">
    <property type="entry name" value="Outer membrane efflux proteins (OEP)"/>
    <property type="match status" value="1"/>
</dbReference>
<dbReference type="OrthoDB" id="9770517at2"/>
<keyword evidence="2" id="KW-0564">Palmitate</keyword>
<keyword evidence="4" id="KW-1185">Reference proteome</keyword>
<evidence type="ECO:0000256" key="2">
    <source>
        <dbReference type="RuleBase" id="RU362097"/>
    </source>
</evidence>
<keyword evidence="2" id="KW-0472">Membrane</keyword>
<sequence length="481" mass="53035">MLIRFINRKINLIMLAVLFISACKVGQNYSQPDLKLPESFSDSRLSDTAGKSFSDTSSIANLEWKRFFSDTVLVSLIDKGLRYNNDLLIALRRIDVAQQQVRQSKALWYPEVNLQVTGQYNHPSKNSLNGVSANSFLGKSHIENYLVAVNLSWEIDIWGKISRQKEAALAEYVRTNEAAKAIQTQLVAGIAQGYYNLLMLDLQKDITMRNIRIRDSFLVATKLLRNAGVTTTLAVQQAESQKQSAELLIPVLEQDIALQENALQVLTGQYPGAVSRNASLNSFDLSIDLSAGLPVALVSRRPDVRAEEMALVVANSQVGIAQANMYPALNISAGGGLESFKASNWFNMPGSLFGIAAGTIAQPVFQRRALKTAYEVAKLEREQAVLRFRQTVLVATTEVSDALVRVDKLKEQRLIAGAQTDTLNRAVDNAQLLFRSDMANYLEVLNAQGSALLAELNLAQVQRQQVSAVVDLYRALGGGWK</sequence>
<dbReference type="EMBL" id="JSVC01000004">
    <property type="protein sequence ID" value="KIC95854.1"/>
    <property type="molecule type" value="Genomic_DNA"/>
</dbReference>
<dbReference type="GO" id="GO:0015562">
    <property type="term" value="F:efflux transmembrane transporter activity"/>
    <property type="evidence" value="ECO:0007669"/>
    <property type="project" value="InterPro"/>
</dbReference>
<dbReference type="PROSITE" id="PS51257">
    <property type="entry name" value="PROKAR_LIPOPROTEIN"/>
    <property type="match status" value="1"/>
</dbReference>
<gene>
    <name evidence="3" type="ORF">OI18_04280</name>
</gene>
<dbReference type="AlphaFoldDB" id="A0A0C1IZC1"/>
<dbReference type="NCBIfam" id="TIGR01845">
    <property type="entry name" value="outer_NodT"/>
    <property type="match status" value="1"/>
</dbReference>
<evidence type="ECO:0000313" key="3">
    <source>
        <dbReference type="EMBL" id="KIC95854.1"/>
    </source>
</evidence>
<reference evidence="3 4" key="1">
    <citation type="submission" date="2014-11" db="EMBL/GenBank/DDBJ databases">
        <title>Genome sequence of Flavihumibacter solisilvae 3-3.</title>
        <authorList>
            <person name="Zhou G."/>
            <person name="Li M."/>
            <person name="Wang G."/>
        </authorList>
    </citation>
    <scope>NUCLEOTIDE SEQUENCE [LARGE SCALE GENOMIC DNA]</scope>
    <source>
        <strain evidence="3 4">3-3</strain>
    </source>
</reference>
<keyword evidence="2" id="KW-1134">Transmembrane beta strand</keyword>
<dbReference type="Gene3D" id="1.20.1600.10">
    <property type="entry name" value="Outer membrane efflux proteins (OEP)"/>
    <property type="match status" value="1"/>
</dbReference>
<dbReference type="GO" id="GO:0005886">
    <property type="term" value="C:plasma membrane"/>
    <property type="evidence" value="ECO:0007669"/>
    <property type="project" value="UniProtKB-SubCell"/>
</dbReference>
<evidence type="ECO:0000256" key="1">
    <source>
        <dbReference type="ARBA" id="ARBA00007613"/>
    </source>
</evidence>
<dbReference type="InterPro" id="IPR003423">
    <property type="entry name" value="OMP_efflux"/>
</dbReference>
<proteinExistence type="inferred from homology"/>